<name>A0A9D4BV28_DREPO</name>
<comment type="caution">
    <text evidence="2">The sequence shown here is derived from an EMBL/GenBank/DDBJ whole genome shotgun (WGS) entry which is preliminary data.</text>
</comment>
<organism evidence="2 3">
    <name type="scientific">Dreissena polymorpha</name>
    <name type="common">Zebra mussel</name>
    <name type="synonym">Mytilus polymorpha</name>
    <dbReference type="NCBI Taxonomy" id="45954"/>
    <lineage>
        <taxon>Eukaryota</taxon>
        <taxon>Metazoa</taxon>
        <taxon>Spiralia</taxon>
        <taxon>Lophotrochozoa</taxon>
        <taxon>Mollusca</taxon>
        <taxon>Bivalvia</taxon>
        <taxon>Autobranchia</taxon>
        <taxon>Heteroconchia</taxon>
        <taxon>Euheterodonta</taxon>
        <taxon>Imparidentia</taxon>
        <taxon>Neoheterodontei</taxon>
        <taxon>Myida</taxon>
        <taxon>Dreissenoidea</taxon>
        <taxon>Dreissenidae</taxon>
        <taxon>Dreissena</taxon>
    </lineage>
</organism>
<feature type="compositionally biased region" description="Pro residues" evidence="1">
    <location>
        <begin position="490"/>
        <end position="502"/>
    </location>
</feature>
<gene>
    <name evidence="2" type="ORF">DPMN_066499</name>
</gene>
<evidence type="ECO:0000256" key="1">
    <source>
        <dbReference type="SAM" id="MobiDB-lite"/>
    </source>
</evidence>
<dbReference type="AlphaFoldDB" id="A0A9D4BV28"/>
<dbReference type="Proteomes" id="UP000828390">
    <property type="component" value="Unassembled WGS sequence"/>
</dbReference>
<reference evidence="2" key="1">
    <citation type="journal article" date="2019" name="bioRxiv">
        <title>The Genome of the Zebra Mussel, Dreissena polymorpha: A Resource for Invasive Species Research.</title>
        <authorList>
            <person name="McCartney M.A."/>
            <person name="Auch B."/>
            <person name="Kono T."/>
            <person name="Mallez S."/>
            <person name="Zhang Y."/>
            <person name="Obille A."/>
            <person name="Becker A."/>
            <person name="Abrahante J.E."/>
            <person name="Garbe J."/>
            <person name="Badalamenti J.P."/>
            <person name="Herman A."/>
            <person name="Mangelson H."/>
            <person name="Liachko I."/>
            <person name="Sullivan S."/>
            <person name="Sone E.D."/>
            <person name="Koren S."/>
            <person name="Silverstein K.A.T."/>
            <person name="Beckman K.B."/>
            <person name="Gohl D.M."/>
        </authorList>
    </citation>
    <scope>NUCLEOTIDE SEQUENCE</scope>
    <source>
        <strain evidence="2">Duluth1</strain>
        <tissue evidence="2">Whole animal</tissue>
    </source>
</reference>
<feature type="region of interest" description="Disordered" evidence="1">
    <location>
        <begin position="483"/>
        <end position="502"/>
    </location>
</feature>
<evidence type="ECO:0000313" key="2">
    <source>
        <dbReference type="EMBL" id="KAH3707103.1"/>
    </source>
</evidence>
<feature type="region of interest" description="Disordered" evidence="1">
    <location>
        <begin position="173"/>
        <end position="195"/>
    </location>
</feature>
<protein>
    <submittedName>
        <fullName evidence="2">Uncharacterized protein</fullName>
    </submittedName>
</protein>
<accession>A0A9D4BV28</accession>
<feature type="compositionally biased region" description="Polar residues" evidence="1">
    <location>
        <begin position="1"/>
        <end position="16"/>
    </location>
</feature>
<sequence>MSNMECTSNTKSNTTELEPKEPIKTGIIDKQLDAAKPKTLENTILHDSTSSYKTVPEGEAHVKPNKPKAAINPKATVDYLPNFMQTCLVKKTSLCLTPIEQSLTVFEEAHVSDIASTLGASSYIRPVQVKERIQNNETISCLQNIQSVEPSEVDTVAAVCEFEKALPISVNKTEEKTSSAENEQSAAIPHTSLGQQVDLTPSLAQQRNVKTSPQVMIHNQPMGSDIPNVQIQNPTIDTMQRQNDISIDAVPSEPRSQIIDVSQAEFVQKSFMDYVRQSETNTDDVTICKENSSSVNENKCVYQANVQCGDQNSMIVFVPKEKKCDVYAKQIGNDNKTINVTVTIHSSTVTFCGENFKCIPINANGEVWVRIKRMSTVYERQTNEIKDVDNSMLIENIVQEDLLSVRLQRSKDKEFSLENILHHRAIEEFMSKPYCTYQVTVHDFDYDKQLGRVSVDTREQEEEVFNDGPLYRSLYSTIQDEHVLASSGPPKLPPRPPPPTGL</sequence>
<keyword evidence="3" id="KW-1185">Reference proteome</keyword>
<proteinExistence type="predicted"/>
<dbReference type="EMBL" id="JAIWYP010000014">
    <property type="protein sequence ID" value="KAH3707103.1"/>
    <property type="molecule type" value="Genomic_DNA"/>
</dbReference>
<reference evidence="2" key="2">
    <citation type="submission" date="2020-11" db="EMBL/GenBank/DDBJ databases">
        <authorList>
            <person name="McCartney M.A."/>
            <person name="Auch B."/>
            <person name="Kono T."/>
            <person name="Mallez S."/>
            <person name="Becker A."/>
            <person name="Gohl D.M."/>
            <person name="Silverstein K.A.T."/>
            <person name="Koren S."/>
            <person name="Bechman K.B."/>
            <person name="Herman A."/>
            <person name="Abrahante J.E."/>
            <person name="Garbe J."/>
        </authorList>
    </citation>
    <scope>NUCLEOTIDE SEQUENCE</scope>
    <source>
        <strain evidence="2">Duluth1</strain>
        <tissue evidence="2">Whole animal</tissue>
    </source>
</reference>
<evidence type="ECO:0000313" key="3">
    <source>
        <dbReference type="Proteomes" id="UP000828390"/>
    </source>
</evidence>
<feature type="region of interest" description="Disordered" evidence="1">
    <location>
        <begin position="1"/>
        <end position="27"/>
    </location>
</feature>